<gene>
    <name evidence="1" type="ORF">ERS852569_03862</name>
</gene>
<reference evidence="1 2" key="1">
    <citation type="submission" date="2015-09" db="EMBL/GenBank/DDBJ databases">
        <authorList>
            <consortium name="Pathogen Informatics"/>
        </authorList>
    </citation>
    <scope>NUCLEOTIDE SEQUENCE [LARGE SCALE GENOMIC DNA]</scope>
    <source>
        <strain evidence="1 2">2789STDY5834957</strain>
    </source>
</reference>
<proteinExistence type="predicted"/>
<dbReference type="EMBL" id="CZBP01000055">
    <property type="protein sequence ID" value="CUQ42510.1"/>
    <property type="molecule type" value="Genomic_DNA"/>
</dbReference>
<sequence length="314" mass="37238">MYKKKDLMSILDIVNDYPKAATLQLKDSLKDMIEHPRKNPKFSKSEKDVLRLLYYKIIYSDKKYEPGQTALEQILQISRIEDKYHEVGIYTEEDFWEAVFESAEAIKDGFYGFRMNQTAFSPDGEPARVFLVKYKNKYIVYTSEEYNGNYYPEEHLSDLEHDLFDDYNEAEKYFQSLENAGLLSGKDQIKSCKAGLNEPDAIYIKSYPDIYCDVYFRVYYCRKLIMDHVGSLDTQKINQAVADYKKFCEDNHVSITDIYKKRPWNSNQRYYVVEMCEKDERRKILYVHIPSALQGRQRNVIDLIKPNNIVQKMR</sequence>
<evidence type="ECO:0000313" key="1">
    <source>
        <dbReference type="EMBL" id="CUQ42510.1"/>
    </source>
</evidence>
<organism evidence="1 2">
    <name type="scientific">Blautia obeum</name>
    <dbReference type="NCBI Taxonomy" id="40520"/>
    <lineage>
        <taxon>Bacteria</taxon>
        <taxon>Bacillati</taxon>
        <taxon>Bacillota</taxon>
        <taxon>Clostridia</taxon>
        <taxon>Lachnospirales</taxon>
        <taxon>Lachnospiraceae</taxon>
        <taxon>Blautia</taxon>
    </lineage>
</organism>
<dbReference type="Proteomes" id="UP000095762">
    <property type="component" value="Unassembled WGS sequence"/>
</dbReference>
<evidence type="ECO:0000313" key="2">
    <source>
        <dbReference type="Proteomes" id="UP000095762"/>
    </source>
</evidence>
<accession>A0A174WEA3</accession>
<protein>
    <submittedName>
        <fullName evidence="1">Uncharacterized protein</fullName>
    </submittedName>
</protein>
<dbReference type="AlphaFoldDB" id="A0A174WEA3"/>
<name>A0A174WEA3_9FIRM</name>
<dbReference type="RefSeq" id="WP_055060762.1">
    <property type="nucleotide sequence ID" value="NZ_CZBP01000055.1"/>
</dbReference>